<proteinExistence type="predicted"/>
<sequence>TRLAAADTIKLPVYSMKHGYHWKLNPRHSSCGLELETHPALLFPVSCFNLNKFMD</sequence>
<accession>A0A5N6E9H6</accession>
<reference evidence="1 2" key="1">
    <citation type="submission" date="2019-04" db="EMBL/GenBank/DDBJ databases">
        <title>Fungal friends and foes A comparative genomics study of 23 Aspergillus species from section Flavi.</title>
        <authorList>
            <consortium name="DOE Joint Genome Institute"/>
            <person name="Kjaerbolling I."/>
            <person name="Vesth T.C."/>
            <person name="Frisvad J.C."/>
            <person name="Nybo J.L."/>
            <person name="Theobald S."/>
            <person name="Kildgaard S."/>
            <person name="Petersen T.I."/>
            <person name="Kuo A."/>
            <person name="Sato A."/>
            <person name="Lyhne E.K."/>
            <person name="Kogle M.E."/>
            <person name="Wiebenga A."/>
            <person name="Kun R.S."/>
            <person name="Lubbers R.J."/>
            <person name="Makela M.R."/>
            <person name="Barry K."/>
            <person name="Chovatia M."/>
            <person name="Clum A."/>
            <person name="Daum C."/>
            <person name="Haridas S."/>
            <person name="He G."/>
            <person name="LaButti K."/>
            <person name="Lipzen A."/>
            <person name="Mondo S."/>
            <person name="Pangilinan J."/>
            <person name="Riley R."/>
            <person name="Salamov A."/>
            <person name="Simmons B.A."/>
            <person name="Magnuson J.K."/>
            <person name="Henrissat B."/>
            <person name="Mortensen U.H."/>
            <person name="Larsen T.O."/>
            <person name="De vries R.P."/>
            <person name="Grigoriev I.V."/>
            <person name="Machida M."/>
            <person name="Baker S.E."/>
            <person name="Andersen M.R."/>
        </authorList>
    </citation>
    <scope>NUCLEOTIDE SEQUENCE [LARGE SCALE GENOMIC DNA]</scope>
    <source>
        <strain evidence="1 2">CBS 126849</strain>
    </source>
</reference>
<evidence type="ECO:0000313" key="2">
    <source>
        <dbReference type="Proteomes" id="UP000326799"/>
    </source>
</evidence>
<dbReference type="Proteomes" id="UP000326799">
    <property type="component" value="Unassembled WGS sequence"/>
</dbReference>
<dbReference type="EMBL" id="ML733614">
    <property type="protein sequence ID" value="KAB8213433.1"/>
    <property type="molecule type" value="Genomic_DNA"/>
</dbReference>
<organism evidence="1 2">
    <name type="scientific">Aspergillus novoparasiticus</name>
    <dbReference type="NCBI Taxonomy" id="986946"/>
    <lineage>
        <taxon>Eukaryota</taxon>
        <taxon>Fungi</taxon>
        <taxon>Dikarya</taxon>
        <taxon>Ascomycota</taxon>
        <taxon>Pezizomycotina</taxon>
        <taxon>Eurotiomycetes</taxon>
        <taxon>Eurotiomycetidae</taxon>
        <taxon>Eurotiales</taxon>
        <taxon>Aspergillaceae</taxon>
        <taxon>Aspergillus</taxon>
        <taxon>Aspergillus subgen. Circumdati</taxon>
    </lineage>
</organism>
<keyword evidence="2" id="KW-1185">Reference proteome</keyword>
<evidence type="ECO:0000313" key="1">
    <source>
        <dbReference type="EMBL" id="KAB8213433.1"/>
    </source>
</evidence>
<gene>
    <name evidence="1" type="ORF">BDV33DRAFT_184777</name>
</gene>
<feature type="non-terminal residue" evidence="1">
    <location>
        <position position="1"/>
    </location>
</feature>
<protein>
    <submittedName>
        <fullName evidence="1">Uncharacterized protein</fullName>
    </submittedName>
</protein>
<dbReference type="AlphaFoldDB" id="A0A5N6E9H6"/>
<name>A0A5N6E9H6_9EURO</name>